<evidence type="ECO:0000259" key="5">
    <source>
        <dbReference type="Pfam" id="PF09273"/>
    </source>
</evidence>
<dbReference type="SUPFAM" id="SSF82199">
    <property type="entry name" value="SET domain"/>
    <property type="match status" value="1"/>
</dbReference>
<evidence type="ECO:0000313" key="7">
    <source>
        <dbReference type="Proteomes" id="UP000298652"/>
    </source>
</evidence>
<dbReference type="AlphaFoldDB" id="A0A4U6UTN9"/>
<dbReference type="Gene3D" id="3.90.1410.10">
    <property type="entry name" value="set domain protein methyltransferase, domain 1"/>
    <property type="match status" value="1"/>
</dbReference>
<evidence type="ECO:0000259" key="4">
    <source>
        <dbReference type="Pfam" id="PF00856"/>
    </source>
</evidence>
<dbReference type="Pfam" id="PF00856">
    <property type="entry name" value="SET"/>
    <property type="match status" value="1"/>
</dbReference>
<name>A0A4U6UTN9_SETVI</name>
<dbReference type="EMBL" id="CM016556">
    <property type="protein sequence ID" value="TKW19112.1"/>
    <property type="molecule type" value="Genomic_DNA"/>
</dbReference>
<dbReference type="Gene3D" id="3.90.1420.10">
    <property type="entry name" value="Rubisco LSMT, substrate-binding domain"/>
    <property type="match status" value="1"/>
</dbReference>
<feature type="domain" description="SET" evidence="4">
    <location>
        <begin position="84"/>
        <end position="281"/>
    </location>
</feature>
<reference evidence="6" key="1">
    <citation type="submission" date="2019-03" db="EMBL/GenBank/DDBJ databases">
        <title>WGS assembly of Setaria viridis.</title>
        <authorList>
            <person name="Huang P."/>
            <person name="Jenkins J."/>
            <person name="Grimwood J."/>
            <person name="Barry K."/>
            <person name="Healey A."/>
            <person name="Mamidi S."/>
            <person name="Sreedasyam A."/>
            <person name="Shu S."/>
            <person name="Feldman M."/>
            <person name="Wu J."/>
            <person name="Yu Y."/>
            <person name="Chen C."/>
            <person name="Johnson J."/>
            <person name="Rokhsar D."/>
            <person name="Baxter I."/>
            <person name="Schmutz J."/>
            <person name="Brutnell T."/>
            <person name="Kellogg E."/>
        </authorList>
    </citation>
    <scope>NUCLEOTIDE SEQUENCE [LARGE SCALE GENOMIC DNA]</scope>
</reference>
<protein>
    <recommendedName>
        <fullName evidence="8">SET domain-containing protein</fullName>
    </recommendedName>
</protein>
<dbReference type="Proteomes" id="UP000298652">
    <property type="component" value="Chromosome 5"/>
</dbReference>
<evidence type="ECO:0000256" key="3">
    <source>
        <dbReference type="ARBA" id="ARBA00022691"/>
    </source>
</evidence>
<organism evidence="6 7">
    <name type="scientific">Setaria viridis</name>
    <name type="common">Green bristlegrass</name>
    <name type="synonym">Setaria italica subsp. viridis</name>
    <dbReference type="NCBI Taxonomy" id="4556"/>
    <lineage>
        <taxon>Eukaryota</taxon>
        <taxon>Viridiplantae</taxon>
        <taxon>Streptophyta</taxon>
        <taxon>Embryophyta</taxon>
        <taxon>Tracheophyta</taxon>
        <taxon>Spermatophyta</taxon>
        <taxon>Magnoliopsida</taxon>
        <taxon>Liliopsida</taxon>
        <taxon>Poales</taxon>
        <taxon>Poaceae</taxon>
        <taxon>PACMAD clade</taxon>
        <taxon>Panicoideae</taxon>
        <taxon>Panicodae</taxon>
        <taxon>Paniceae</taxon>
        <taxon>Cenchrinae</taxon>
        <taxon>Setaria</taxon>
    </lineage>
</organism>
<dbReference type="InterPro" id="IPR050600">
    <property type="entry name" value="SETD3_SETD6_MTase"/>
</dbReference>
<gene>
    <name evidence="6" type="ORF">SEVIR_5G476400v2</name>
</gene>
<evidence type="ECO:0008006" key="8">
    <source>
        <dbReference type="Google" id="ProtNLM"/>
    </source>
</evidence>
<evidence type="ECO:0000256" key="1">
    <source>
        <dbReference type="ARBA" id="ARBA00022603"/>
    </source>
</evidence>
<dbReference type="FunFam" id="3.90.1410.10:FF:000005">
    <property type="entry name" value="Ribulose-1,5 bisphosphate carboxylase/oxygenase large subunit N-methyltransferase, chloroplastic"/>
    <property type="match status" value="1"/>
</dbReference>
<dbReference type="InterPro" id="IPR001214">
    <property type="entry name" value="SET_dom"/>
</dbReference>
<dbReference type="OMA" id="GEMHNTI"/>
<feature type="domain" description="Rubisco LSMT substrate-binding" evidence="5">
    <location>
        <begin position="314"/>
        <end position="460"/>
    </location>
</feature>
<keyword evidence="1" id="KW-0489">Methyltransferase</keyword>
<dbReference type="GO" id="GO:0032259">
    <property type="term" value="P:methylation"/>
    <property type="evidence" value="ECO:0007669"/>
    <property type="project" value="UniProtKB-KW"/>
</dbReference>
<proteinExistence type="predicted"/>
<accession>A0A4U6UTN9</accession>
<dbReference type="PANTHER" id="PTHR13271:SF134">
    <property type="entry name" value="OS01G0976450 PROTEIN"/>
    <property type="match status" value="1"/>
</dbReference>
<keyword evidence="3" id="KW-0949">S-adenosyl-L-methionine</keyword>
<dbReference type="Pfam" id="PF09273">
    <property type="entry name" value="Rubis-subs-bind"/>
    <property type="match status" value="1"/>
</dbReference>
<dbReference type="InterPro" id="IPR036464">
    <property type="entry name" value="Rubisco_LSMT_subst-bd_sf"/>
</dbReference>
<dbReference type="Gramene" id="TKW19112">
    <property type="protein sequence ID" value="TKW19112"/>
    <property type="gene ID" value="SEVIR_5G476400v2"/>
</dbReference>
<keyword evidence="7" id="KW-1185">Reference proteome</keyword>
<evidence type="ECO:0000256" key="2">
    <source>
        <dbReference type="ARBA" id="ARBA00022679"/>
    </source>
</evidence>
<dbReference type="InterPro" id="IPR015353">
    <property type="entry name" value="Rubisco_LSMT_subst-bd"/>
</dbReference>
<dbReference type="PANTHER" id="PTHR13271">
    <property type="entry name" value="UNCHARACTERIZED PUTATIVE METHYLTRANSFERASE"/>
    <property type="match status" value="1"/>
</dbReference>
<dbReference type="InterPro" id="IPR046341">
    <property type="entry name" value="SET_dom_sf"/>
</dbReference>
<sequence>MPFWLRTRSLSSTQLMAAPARARLVRGVASRLGGGRRLLPRSAASKPQATSLKDDSCTAFLHWLQRKAGTQISSVLDVATSTFGRSLFALEPIQEGDCILEVPYGVQLTQDKLPQEVCMLLDNLVGDTAKIAVLLILEQHLGHASGWEPYIKSLPCKDQMHNMMFWDLNELHMVRNSAVYNEAIEQRELVKKEFSAVKPVLECFPHLFGEVKLEDFMHACALVSSRAWLTSRGVSLIPFADFLNHDGRSNSILLYDEQKDVSEVIADRNYAVGEQVMIRYGKYSNAVLALNFGFTLSRNIYDQAQTWVDMEDQDSFSREKLATWLRHHHGPKSEDMFSCNYTKASFVIKEVKFCGGKGVGVPQILRAFFRVFYATSLEELEEMSTEAARDDGRLARRPLENREREIHAHRMLLLHLDEEIQGYFTAIEHLGIASDPESRSVHPFRKEMAKDLLVGELRVLRSARAWVATYCETLSTS</sequence>
<dbReference type="GO" id="GO:0016279">
    <property type="term" value="F:protein-lysine N-methyltransferase activity"/>
    <property type="evidence" value="ECO:0007669"/>
    <property type="project" value="TreeGrafter"/>
</dbReference>
<evidence type="ECO:0000313" key="6">
    <source>
        <dbReference type="EMBL" id="TKW19112.1"/>
    </source>
</evidence>
<keyword evidence="2" id="KW-0808">Transferase</keyword>